<name>A0ACA9RNH8_9GLOM</name>
<sequence length="102" mass="12458">RDGEDDNHKPYYKILPESNKRGNALWLKSQLHNINVRNHLDRGWIDRLLLFRNFRNQFRWQLAVHNDYKRNLRPGIGYKFILRTYIFQSREFLGELPATAFR</sequence>
<feature type="non-terminal residue" evidence="1">
    <location>
        <position position="1"/>
    </location>
</feature>
<evidence type="ECO:0000313" key="2">
    <source>
        <dbReference type="Proteomes" id="UP000789920"/>
    </source>
</evidence>
<reference evidence="1" key="1">
    <citation type="submission" date="2021-06" db="EMBL/GenBank/DDBJ databases">
        <authorList>
            <person name="Kallberg Y."/>
            <person name="Tangrot J."/>
            <person name="Rosling A."/>
        </authorList>
    </citation>
    <scope>NUCLEOTIDE SEQUENCE</scope>
    <source>
        <strain evidence="1">MA461A</strain>
    </source>
</reference>
<proteinExistence type="predicted"/>
<dbReference type="Proteomes" id="UP000789920">
    <property type="component" value="Unassembled WGS sequence"/>
</dbReference>
<keyword evidence="2" id="KW-1185">Reference proteome</keyword>
<evidence type="ECO:0000313" key="1">
    <source>
        <dbReference type="EMBL" id="CAG8802674.1"/>
    </source>
</evidence>
<protein>
    <submittedName>
        <fullName evidence="1">31963_t:CDS:1</fullName>
    </submittedName>
</protein>
<dbReference type="EMBL" id="CAJVQC010062445">
    <property type="protein sequence ID" value="CAG8802674.1"/>
    <property type="molecule type" value="Genomic_DNA"/>
</dbReference>
<comment type="caution">
    <text evidence="1">The sequence shown here is derived from an EMBL/GenBank/DDBJ whole genome shotgun (WGS) entry which is preliminary data.</text>
</comment>
<accession>A0ACA9RNH8</accession>
<gene>
    <name evidence="1" type="ORF">RPERSI_LOCUS21371</name>
</gene>
<organism evidence="1 2">
    <name type="scientific">Racocetra persica</name>
    <dbReference type="NCBI Taxonomy" id="160502"/>
    <lineage>
        <taxon>Eukaryota</taxon>
        <taxon>Fungi</taxon>
        <taxon>Fungi incertae sedis</taxon>
        <taxon>Mucoromycota</taxon>
        <taxon>Glomeromycotina</taxon>
        <taxon>Glomeromycetes</taxon>
        <taxon>Diversisporales</taxon>
        <taxon>Gigasporaceae</taxon>
        <taxon>Racocetra</taxon>
    </lineage>
</organism>